<organism evidence="9 10">
    <name type="scientific">Virgisporangium aliadipatigenens</name>
    <dbReference type="NCBI Taxonomy" id="741659"/>
    <lineage>
        <taxon>Bacteria</taxon>
        <taxon>Bacillati</taxon>
        <taxon>Actinomycetota</taxon>
        <taxon>Actinomycetes</taxon>
        <taxon>Micromonosporales</taxon>
        <taxon>Micromonosporaceae</taxon>
        <taxon>Virgisporangium</taxon>
    </lineage>
</organism>
<reference evidence="9" key="1">
    <citation type="submission" date="2021-01" db="EMBL/GenBank/DDBJ databases">
        <title>Whole genome shotgun sequence of Virgisporangium aliadipatigenens NBRC 105644.</title>
        <authorList>
            <person name="Komaki H."/>
            <person name="Tamura T."/>
        </authorList>
    </citation>
    <scope>NUCLEOTIDE SEQUENCE</scope>
    <source>
        <strain evidence="9">NBRC 105644</strain>
    </source>
</reference>
<evidence type="ECO:0000256" key="2">
    <source>
        <dbReference type="ARBA" id="ARBA00022448"/>
    </source>
</evidence>
<dbReference type="GO" id="GO:0005886">
    <property type="term" value="C:plasma membrane"/>
    <property type="evidence" value="ECO:0007669"/>
    <property type="project" value="UniProtKB-SubCell"/>
</dbReference>
<feature type="transmembrane region" description="Helical" evidence="7">
    <location>
        <begin position="333"/>
        <end position="354"/>
    </location>
</feature>
<keyword evidence="4 7" id="KW-0812">Transmembrane</keyword>
<keyword evidence="10" id="KW-1185">Reference proteome</keyword>
<comment type="subcellular location">
    <subcellularLocation>
        <location evidence="1">Cell membrane</location>
        <topology evidence="1">Multi-pass membrane protein</topology>
    </subcellularLocation>
</comment>
<feature type="transmembrane region" description="Helical" evidence="7">
    <location>
        <begin position="29"/>
        <end position="51"/>
    </location>
</feature>
<dbReference type="PANTHER" id="PTHR23513">
    <property type="entry name" value="INTEGRAL MEMBRANE EFFLUX PROTEIN-RELATED"/>
    <property type="match status" value="1"/>
</dbReference>
<dbReference type="InterPro" id="IPR036259">
    <property type="entry name" value="MFS_trans_sf"/>
</dbReference>
<evidence type="ECO:0000313" key="9">
    <source>
        <dbReference type="EMBL" id="GIJ52125.1"/>
    </source>
</evidence>
<evidence type="ECO:0000313" key="10">
    <source>
        <dbReference type="Proteomes" id="UP000619260"/>
    </source>
</evidence>
<feature type="domain" description="Major facilitator superfamily (MFS) profile" evidence="8">
    <location>
        <begin position="25"/>
        <end position="412"/>
    </location>
</feature>
<feature type="transmembrane region" description="Helical" evidence="7">
    <location>
        <begin position="184"/>
        <end position="203"/>
    </location>
</feature>
<keyword evidence="3" id="KW-1003">Cell membrane</keyword>
<keyword evidence="5 7" id="KW-1133">Transmembrane helix</keyword>
<evidence type="ECO:0000256" key="5">
    <source>
        <dbReference type="ARBA" id="ARBA00022989"/>
    </source>
</evidence>
<evidence type="ECO:0000256" key="3">
    <source>
        <dbReference type="ARBA" id="ARBA00022475"/>
    </source>
</evidence>
<dbReference type="GO" id="GO:0022857">
    <property type="term" value="F:transmembrane transporter activity"/>
    <property type="evidence" value="ECO:0007669"/>
    <property type="project" value="InterPro"/>
</dbReference>
<feature type="transmembrane region" description="Helical" evidence="7">
    <location>
        <begin position="361"/>
        <end position="380"/>
    </location>
</feature>
<feature type="transmembrane region" description="Helical" evidence="7">
    <location>
        <begin position="267"/>
        <end position="288"/>
    </location>
</feature>
<feature type="transmembrane region" description="Helical" evidence="7">
    <location>
        <begin position="300"/>
        <end position="327"/>
    </location>
</feature>
<dbReference type="AlphaFoldDB" id="A0A8J3YYJ9"/>
<dbReference type="PANTHER" id="PTHR23513:SF11">
    <property type="entry name" value="STAPHYLOFERRIN A TRANSPORTER"/>
    <property type="match status" value="1"/>
</dbReference>
<gene>
    <name evidence="9" type="ORF">Val02_90110</name>
</gene>
<comment type="caution">
    <text evidence="9">The sequence shown here is derived from an EMBL/GenBank/DDBJ whole genome shotgun (WGS) entry which is preliminary data.</text>
</comment>
<proteinExistence type="predicted"/>
<evidence type="ECO:0000256" key="6">
    <source>
        <dbReference type="ARBA" id="ARBA00023136"/>
    </source>
</evidence>
<dbReference type="SUPFAM" id="SSF103473">
    <property type="entry name" value="MFS general substrate transporter"/>
    <property type="match status" value="1"/>
</dbReference>
<dbReference type="InterPro" id="IPR010290">
    <property type="entry name" value="TM_effector"/>
</dbReference>
<sequence>MATTDATTPVQTRPESPWAPLRNAVFRNLWIALLFSNVGTWMQTVGAQWLLVDEPNAATLVSIVQTATLLPALLLALPAGALADSFDRRGMLIVVQAYMLAVAVGLTVLTAFDQMPPALLLTLTFALGVGQTLTMPTWQALIPELIPRKQIPSASALGAISVNVARAVGPAIAGVLIARAGPEFVFGVNAASFLVFIVILLMWRPPQEEEHGTPERFTSALRAGGRYVRHSPVVRRILLRTALFVVPGSALWGLLPLVANTRLHLDAGGYGLMLGALGVGAVAGALIMPRVRQRLSTNQMLTLSGVLYAGSMTATATSTVTAVTLVLLIPAGVAWVAVLSSIGAAVQLFLPAWVRARGLAIYQVVFAGGQALGALAWGVLADVVHVDGALLVAAAVMAFGALTVRWLPLRDSRGMDRDPAEYWPEPELTEEPDPQDGPILVTADYVVLPEQRDEFVAAMRVVRRTKLRTGATRWGLFRQGEHENHYTEVYLVPSWDEHLRQHYGRLTGSDRAADEYAQSLAQGPANVTHLLPADPPH</sequence>
<name>A0A8J3YYJ9_9ACTN</name>
<dbReference type="CDD" id="cd06173">
    <property type="entry name" value="MFS_MefA_like"/>
    <property type="match status" value="1"/>
</dbReference>
<feature type="transmembrane region" description="Helical" evidence="7">
    <location>
        <begin position="237"/>
        <end position="255"/>
    </location>
</feature>
<evidence type="ECO:0000256" key="7">
    <source>
        <dbReference type="SAM" id="Phobius"/>
    </source>
</evidence>
<evidence type="ECO:0000259" key="8">
    <source>
        <dbReference type="PROSITE" id="PS50850"/>
    </source>
</evidence>
<dbReference type="Gene3D" id="1.20.1250.20">
    <property type="entry name" value="MFS general substrate transporter like domains"/>
    <property type="match status" value="1"/>
</dbReference>
<keyword evidence="6 7" id="KW-0472">Membrane</keyword>
<accession>A0A8J3YYJ9</accession>
<feature type="transmembrane region" description="Helical" evidence="7">
    <location>
        <begin position="57"/>
        <end position="79"/>
    </location>
</feature>
<dbReference type="Pfam" id="PF05977">
    <property type="entry name" value="MFS_3"/>
    <property type="match status" value="1"/>
</dbReference>
<dbReference type="PROSITE" id="PS50850">
    <property type="entry name" value="MFS"/>
    <property type="match status" value="1"/>
</dbReference>
<keyword evidence="2" id="KW-0813">Transport</keyword>
<protein>
    <submittedName>
        <fullName evidence="9">MFS transporter</fullName>
    </submittedName>
</protein>
<feature type="transmembrane region" description="Helical" evidence="7">
    <location>
        <begin position="91"/>
        <end position="112"/>
    </location>
</feature>
<evidence type="ECO:0000256" key="1">
    <source>
        <dbReference type="ARBA" id="ARBA00004651"/>
    </source>
</evidence>
<dbReference type="InterPro" id="IPR020846">
    <property type="entry name" value="MFS_dom"/>
</dbReference>
<dbReference type="Proteomes" id="UP000619260">
    <property type="component" value="Unassembled WGS sequence"/>
</dbReference>
<dbReference type="EMBL" id="BOPF01000065">
    <property type="protein sequence ID" value="GIJ52125.1"/>
    <property type="molecule type" value="Genomic_DNA"/>
</dbReference>
<evidence type="ECO:0000256" key="4">
    <source>
        <dbReference type="ARBA" id="ARBA00022692"/>
    </source>
</evidence>
<feature type="transmembrane region" description="Helical" evidence="7">
    <location>
        <begin position="386"/>
        <end position="407"/>
    </location>
</feature>